<dbReference type="Proteomes" id="UP000824469">
    <property type="component" value="Unassembled WGS sequence"/>
</dbReference>
<feature type="non-terminal residue" evidence="1">
    <location>
        <position position="58"/>
    </location>
</feature>
<gene>
    <name evidence="1" type="ORF">KI387_013618</name>
</gene>
<proteinExistence type="predicted"/>
<reference evidence="1 2" key="1">
    <citation type="journal article" date="2021" name="Nat. Plants">
        <title>The Taxus genome provides insights into paclitaxel biosynthesis.</title>
        <authorList>
            <person name="Xiong X."/>
            <person name="Gou J."/>
            <person name="Liao Q."/>
            <person name="Li Y."/>
            <person name="Zhou Q."/>
            <person name="Bi G."/>
            <person name="Li C."/>
            <person name="Du R."/>
            <person name="Wang X."/>
            <person name="Sun T."/>
            <person name="Guo L."/>
            <person name="Liang H."/>
            <person name="Lu P."/>
            <person name="Wu Y."/>
            <person name="Zhang Z."/>
            <person name="Ro D.K."/>
            <person name="Shang Y."/>
            <person name="Huang S."/>
            <person name="Yan J."/>
        </authorList>
    </citation>
    <scope>NUCLEOTIDE SEQUENCE [LARGE SCALE GENOMIC DNA]</scope>
    <source>
        <strain evidence="1">Ta-2019</strain>
    </source>
</reference>
<organism evidence="1 2">
    <name type="scientific">Taxus chinensis</name>
    <name type="common">Chinese yew</name>
    <name type="synonym">Taxus wallichiana var. chinensis</name>
    <dbReference type="NCBI Taxonomy" id="29808"/>
    <lineage>
        <taxon>Eukaryota</taxon>
        <taxon>Viridiplantae</taxon>
        <taxon>Streptophyta</taxon>
        <taxon>Embryophyta</taxon>
        <taxon>Tracheophyta</taxon>
        <taxon>Spermatophyta</taxon>
        <taxon>Pinopsida</taxon>
        <taxon>Pinidae</taxon>
        <taxon>Conifers II</taxon>
        <taxon>Cupressales</taxon>
        <taxon>Taxaceae</taxon>
        <taxon>Taxus</taxon>
    </lineage>
</organism>
<dbReference type="EMBL" id="JAHRHJ020000009">
    <property type="protein sequence ID" value="KAH9302035.1"/>
    <property type="molecule type" value="Genomic_DNA"/>
</dbReference>
<protein>
    <submittedName>
        <fullName evidence="1">Uncharacterized protein</fullName>
    </submittedName>
</protein>
<name>A0AA38FH21_TAXCH</name>
<sequence length="58" mass="6521">MVRTQGDMFMEIVTPQFDVLRDEATPSNYKITKVPLGKPTTESLKHEVILAIGGIFQK</sequence>
<evidence type="ECO:0000313" key="1">
    <source>
        <dbReference type="EMBL" id="KAH9302035.1"/>
    </source>
</evidence>
<evidence type="ECO:0000313" key="2">
    <source>
        <dbReference type="Proteomes" id="UP000824469"/>
    </source>
</evidence>
<dbReference type="AlphaFoldDB" id="A0AA38FH21"/>
<keyword evidence="2" id="KW-1185">Reference proteome</keyword>
<accession>A0AA38FH21</accession>
<comment type="caution">
    <text evidence="1">The sequence shown here is derived from an EMBL/GenBank/DDBJ whole genome shotgun (WGS) entry which is preliminary data.</text>
</comment>